<dbReference type="AlphaFoldDB" id="A0A1H9J5P5"/>
<sequence length="134" mass="15498">MSKGHARHQERHHGLSQFGKDLVRRCGSKCELCENHGVKLVVYEVPPIESDPNYDHCIMICETCQGQLDRPKTIDPAYWRFLASSMWSSVAPVKVISVALLRHLAKQQDWAEALLEQVYMEEEERAWSEDIDLF</sequence>
<dbReference type="OrthoDB" id="9810131at2"/>
<evidence type="ECO:0000313" key="2">
    <source>
        <dbReference type="EMBL" id="SEQ81945.1"/>
    </source>
</evidence>
<dbReference type="InterPro" id="IPR013991">
    <property type="entry name" value="PhnaA_N_proteobac"/>
</dbReference>
<keyword evidence="3" id="KW-1185">Reference proteome</keyword>
<evidence type="ECO:0000313" key="3">
    <source>
        <dbReference type="Proteomes" id="UP000198749"/>
    </source>
</evidence>
<feature type="domain" description="PhnA protein N-terminal proteobacterial" evidence="1">
    <location>
        <begin position="21"/>
        <end position="69"/>
    </location>
</feature>
<dbReference type="SMART" id="SM00782">
    <property type="entry name" value="PhnA_Zn_Ribbon"/>
    <property type="match status" value="1"/>
</dbReference>
<dbReference type="STRING" id="355243.SAMN03080615_02876"/>
<dbReference type="GO" id="GO:0016787">
    <property type="term" value="F:hydrolase activity"/>
    <property type="evidence" value="ECO:0007669"/>
    <property type="project" value="UniProtKB-KW"/>
</dbReference>
<keyword evidence="2" id="KW-0378">Hydrolase</keyword>
<gene>
    <name evidence="2" type="ORF">SAMN03080615_02876</name>
</gene>
<proteinExistence type="predicted"/>
<dbReference type="Proteomes" id="UP000198749">
    <property type="component" value="Unassembled WGS sequence"/>
</dbReference>
<protein>
    <submittedName>
        <fullName evidence="2">Phosphonoacetate hydrolase</fullName>
    </submittedName>
</protein>
<accession>A0A1H9J5P5</accession>
<dbReference type="RefSeq" id="WP_091359615.1">
    <property type="nucleotide sequence ID" value="NZ_AP025284.1"/>
</dbReference>
<name>A0A1H9J5P5_9GAMM</name>
<organism evidence="2 3">
    <name type="scientific">Amphritea atlantica</name>
    <dbReference type="NCBI Taxonomy" id="355243"/>
    <lineage>
        <taxon>Bacteria</taxon>
        <taxon>Pseudomonadati</taxon>
        <taxon>Pseudomonadota</taxon>
        <taxon>Gammaproteobacteria</taxon>
        <taxon>Oceanospirillales</taxon>
        <taxon>Oceanospirillaceae</taxon>
        <taxon>Amphritea</taxon>
    </lineage>
</organism>
<dbReference type="EMBL" id="FOGB01000008">
    <property type="protein sequence ID" value="SEQ81945.1"/>
    <property type="molecule type" value="Genomic_DNA"/>
</dbReference>
<evidence type="ECO:0000259" key="1">
    <source>
        <dbReference type="SMART" id="SM00782"/>
    </source>
</evidence>
<reference evidence="3" key="1">
    <citation type="submission" date="2016-10" db="EMBL/GenBank/DDBJ databases">
        <authorList>
            <person name="Varghese N."/>
            <person name="Submissions S."/>
        </authorList>
    </citation>
    <scope>NUCLEOTIDE SEQUENCE [LARGE SCALE GENOMIC DNA]</scope>
    <source>
        <strain evidence="3">DSM 18887</strain>
    </source>
</reference>